<reference evidence="1" key="1">
    <citation type="submission" date="2016-03" db="EMBL/GenBank/DDBJ databases">
        <title>Draft genome sequence of Rosellinia necatrix.</title>
        <authorList>
            <person name="Kanematsu S."/>
        </authorList>
    </citation>
    <scope>NUCLEOTIDE SEQUENCE [LARGE SCALE GENOMIC DNA]</scope>
    <source>
        <strain evidence="1">W97</strain>
    </source>
</reference>
<evidence type="ECO:0000313" key="1">
    <source>
        <dbReference type="EMBL" id="GAW26906.1"/>
    </source>
</evidence>
<dbReference type="AlphaFoldDB" id="A0A1S8A9X2"/>
<gene>
    <name evidence="1" type="ORF">SAMD00023353_5500380</name>
</gene>
<organism evidence="1">
    <name type="scientific">Rosellinia necatrix</name>
    <name type="common">White root-rot fungus</name>
    <dbReference type="NCBI Taxonomy" id="77044"/>
    <lineage>
        <taxon>Eukaryota</taxon>
        <taxon>Fungi</taxon>
        <taxon>Dikarya</taxon>
        <taxon>Ascomycota</taxon>
        <taxon>Pezizomycotina</taxon>
        <taxon>Sordariomycetes</taxon>
        <taxon>Xylariomycetidae</taxon>
        <taxon>Xylariales</taxon>
        <taxon>Xylariaceae</taxon>
        <taxon>Rosellinia</taxon>
    </lineage>
</organism>
<keyword evidence="2" id="KW-1185">Reference proteome</keyword>
<protein>
    <submittedName>
        <fullName evidence="1">Uncharacterized protein</fullName>
    </submittedName>
</protein>
<dbReference type="EMBL" id="DF977500">
    <property type="protein sequence ID" value="GAW26906.1"/>
    <property type="molecule type" value="Genomic_DNA"/>
</dbReference>
<dbReference type="Proteomes" id="UP000054516">
    <property type="component" value="Unassembled WGS sequence"/>
</dbReference>
<name>A0A1S8A9X2_ROSNE</name>
<proteinExistence type="predicted"/>
<sequence length="89" mass="9855">MYEGKVVGVAFTTTGGAAAQGPLTPRKAKIYIGLLCVVWPDVVLGIQTHTRIYTRPFQSIYIYIYIYEGLKSNGVLCLDLNFPSVSPWI</sequence>
<evidence type="ECO:0000313" key="2">
    <source>
        <dbReference type="Proteomes" id="UP000054516"/>
    </source>
</evidence>
<accession>A0A1S8A9X2</accession>